<reference evidence="1" key="1">
    <citation type="submission" date="2022-09" db="EMBL/GenBank/DDBJ databases">
        <title>Intensive care unit water sources are persistently colonized with multi-drug resistant bacteria and are the site of extensive horizontal gene transfer of antibiotic resistance genes.</title>
        <authorList>
            <person name="Diorio-Toth L."/>
        </authorList>
    </citation>
    <scope>NUCLEOTIDE SEQUENCE</scope>
    <source>
        <strain evidence="1">GD03659</strain>
    </source>
</reference>
<sequence length="119" mass="13253">MHPDIGARLASTSELLAVKGKCQITYMRNEMRTVIRNRIVKFIFAYLVDILAKSSIKPCRDGHNRLPIASATRLFFGHSRKSPTPHNKGHPGGMPETAAASTVFRPRIVEMLALQAGRR</sequence>
<proteinExistence type="predicted"/>
<dbReference type="Proteomes" id="UP001162318">
    <property type="component" value="Unassembled WGS sequence"/>
</dbReference>
<dbReference type="RefSeq" id="WP_279727920.1">
    <property type="nucleotide sequence ID" value="NZ_JAOCKX010000005.1"/>
</dbReference>
<evidence type="ECO:0000313" key="1">
    <source>
        <dbReference type="EMBL" id="MDH2130508.1"/>
    </source>
</evidence>
<comment type="caution">
    <text evidence="1">The sequence shown here is derived from an EMBL/GenBank/DDBJ whole genome shotgun (WGS) entry which is preliminary data.</text>
</comment>
<dbReference type="AlphaFoldDB" id="A0AA42WRP8"/>
<organism evidence="1 2">
    <name type="scientific">Sphingobium yanoikuyae</name>
    <name type="common">Sphingomonas yanoikuyae</name>
    <dbReference type="NCBI Taxonomy" id="13690"/>
    <lineage>
        <taxon>Bacteria</taxon>
        <taxon>Pseudomonadati</taxon>
        <taxon>Pseudomonadota</taxon>
        <taxon>Alphaproteobacteria</taxon>
        <taxon>Sphingomonadales</taxon>
        <taxon>Sphingomonadaceae</taxon>
        <taxon>Sphingobium</taxon>
    </lineage>
</organism>
<evidence type="ECO:0000313" key="2">
    <source>
        <dbReference type="Proteomes" id="UP001162318"/>
    </source>
</evidence>
<dbReference type="EMBL" id="JAOCKX010000005">
    <property type="protein sequence ID" value="MDH2130508.1"/>
    <property type="molecule type" value="Genomic_DNA"/>
</dbReference>
<accession>A0AA42WRP8</accession>
<name>A0AA42WRP8_SPHYA</name>
<protein>
    <submittedName>
        <fullName evidence="1">Uncharacterized protein</fullName>
    </submittedName>
</protein>
<gene>
    <name evidence="1" type="ORF">N5J77_05175</name>
</gene>